<dbReference type="InterPro" id="IPR032675">
    <property type="entry name" value="LRR_dom_sf"/>
</dbReference>
<sequence length="502" mass="58214">MQHNLTKSLPTELWLDIFEKSTELPGFHEMNIDPEILYAQTPDLRRPSPCHSDILRGVIETRRRIILVCRRWYQMGVRLLWSHLVIWRGRSVASDSPLIPSAALDILLDNMINLRYISRLTLLNEDREYCDRHRNSEQNLKVLKEIKSLHTVQCSMDLLARVEDAFVKSKLLRVYAQVDYDRFYAIPMQRLLQSNHINCLDITIGYNRLGLRYEQQFPQLTTLRVNYQVFSSGWEHFGRFISTPKLRNLCIRGFGNLWHPDRFPRECFGTLRVLEVVQNSRQYFDPPNIVLQFPCLHTLRVSIPSPVPLKAIRCGRLQRFDLTHPFLTISDAYANIAEALSKFPSITDVTIYHDQFSSDTPVFGLFSSLTAPDDDTISFWKSKGVTVVFSPELLPFNHAQDRLLCCAQAIAGVGSPDYINYTYLKLEQFPRPCLWRACCTTDSDDTAWTATYPSQEGARNAATKRMLKIMEARLRREKGDWADYYDSSDFESDSIDEMDKSD</sequence>
<comment type="caution">
    <text evidence="1">The sequence shown here is derived from an EMBL/GenBank/DDBJ whole genome shotgun (WGS) entry which is preliminary data.</text>
</comment>
<dbReference type="AlphaFoldDB" id="G4TJB2"/>
<evidence type="ECO:0000313" key="1">
    <source>
        <dbReference type="EMBL" id="CCA71405.1"/>
    </source>
</evidence>
<dbReference type="Gene3D" id="3.80.10.10">
    <property type="entry name" value="Ribonuclease Inhibitor"/>
    <property type="match status" value="1"/>
</dbReference>
<gene>
    <name evidence="1" type="ORF">PIIN_05345</name>
</gene>
<protein>
    <submittedName>
        <fullName evidence="1">Uncharacterized protein</fullName>
    </submittedName>
</protein>
<dbReference type="HOGENOM" id="CLU_543033_0_0_1"/>
<accession>G4TJB2</accession>
<dbReference type="Proteomes" id="UP000007148">
    <property type="component" value="Unassembled WGS sequence"/>
</dbReference>
<dbReference type="SUPFAM" id="SSF52047">
    <property type="entry name" value="RNI-like"/>
    <property type="match status" value="1"/>
</dbReference>
<evidence type="ECO:0000313" key="2">
    <source>
        <dbReference type="Proteomes" id="UP000007148"/>
    </source>
</evidence>
<proteinExistence type="predicted"/>
<dbReference type="EMBL" id="CAFZ01000118">
    <property type="protein sequence ID" value="CCA71405.1"/>
    <property type="molecule type" value="Genomic_DNA"/>
</dbReference>
<name>G4TJB2_SERID</name>
<dbReference type="OrthoDB" id="3171058at2759"/>
<dbReference type="InParanoid" id="G4TJB2"/>
<reference evidence="1 2" key="1">
    <citation type="journal article" date="2011" name="PLoS Pathog.">
        <title>Endophytic Life Strategies Decoded by Genome and Transcriptome Analyses of the Mutualistic Root Symbiont Piriformospora indica.</title>
        <authorList>
            <person name="Zuccaro A."/>
            <person name="Lahrmann U."/>
            <person name="Guldener U."/>
            <person name="Langen G."/>
            <person name="Pfiffi S."/>
            <person name="Biedenkopf D."/>
            <person name="Wong P."/>
            <person name="Samans B."/>
            <person name="Grimm C."/>
            <person name="Basiewicz M."/>
            <person name="Murat C."/>
            <person name="Martin F."/>
            <person name="Kogel K.H."/>
        </authorList>
    </citation>
    <scope>NUCLEOTIDE SEQUENCE [LARGE SCALE GENOMIC DNA]</scope>
    <source>
        <strain evidence="1 2">DSM 11827</strain>
    </source>
</reference>
<organism evidence="1 2">
    <name type="scientific">Serendipita indica (strain DSM 11827)</name>
    <name type="common">Root endophyte fungus</name>
    <name type="synonym">Piriformospora indica</name>
    <dbReference type="NCBI Taxonomy" id="1109443"/>
    <lineage>
        <taxon>Eukaryota</taxon>
        <taxon>Fungi</taxon>
        <taxon>Dikarya</taxon>
        <taxon>Basidiomycota</taxon>
        <taxon>Agaricomycotina</taxon>
        <taxon>Agaricomycetes</taxon>
        <taxon>Sebacinales</taxon>
        <taxon>Serendipitaceae</taxon>
        <taxon>Serendipita</taxon>
    </lineage>
</organism>
<keyword evidence="2" id="KW-1185">Reference proteome</keyword>